<evidence type="ECO:0000256" key="1">
    <source>
        <dbReference type="SAM" id="Coils"/>
    </source>
</evidence>
<feature type="coiled-coil region" evidence="1">
    <location>
        <begin position="164"/>
        <end position="191"/>
    </location>
</feature>
<accession>A0A831ZRI5</accession>
<keyword evidence="1" id="KW-0175">Coiled coil</keyword>
<reference evidence="2" key="1">
    <citation type="journal article" date="2020" name="mSystems">
        <title>Genome- and Community-Level Interaction Insights into Carbon Utilization and Element Cycling Functions of Hydrothermarchaeota in Hydrothermal Sediment.</title>
        <authorList>
            <person name="Zhou Z."/>
            <person name="Liu Y."/>
            <person name="Xu W."/>
            <person name="Pan J."/>
            <person name="Luo Z.H."/>
            <person name="Li M."/>
        </authorList>
    </citation>
    <scope>NUCLEOTIDE SEQUENCE [LARGE SCALE GENOMIC DNA]</scope>
    <source>
        <strain evidence="2">SpSt-456</strain>
    </source>
</reference>
<gene>
    <name evidence="2" type="ORF">ENS06_06110</name>
</gene>
<dbReference type="EMBL" id="DSTK01000017">
    <property type="protein sequence ID" value="HFK96884.1"/>
    <property type="molecule type" value="Genomic_DNA"/>
</dbReference>
<organism evidence="2">
    <name type="scientific">Desulfacinum infernum</name>
    <dbReference type="NCBI Taxonomy" id="35837"/>
    <lineage>
        <taxon>Bacteria</taxon>
        <taxon>Pseudomonadati</taxon>
        <taxon>Thermodesulfobacteriota</taxon>
        <taxon>Syntrophobacteria</taxon>
        <taxon>Syntrophobacterales</taxon>
        <taxon>Syntrophobacteraceae</taxon>
        <taxon>Desulfacinum</taxon>
    </lineage>
</organism>
<comment type="caution">
    <text evidence="2">The sequence shown here is derived from an EMBL/GenBank/DDBJ whole genome shotgun (WGS) entry which is preliminary data.</text>
</comment>
<sequence>MTQIFGYHTPHAIVIATDSLALCPDERGGWEKTTVRKIVHVSPSVVMVSGGSGIGLALAHEFAAAVRSQGLWNVEAIFPKALPFARARAPLMHRRSNFAPRPDAEELERYYVLLAGMSLQTDPPSAHWLLMGSESHGAPVERIAMGHVLAIPRHMGFEVRAGRLAGTEGELEAAEKLMEELLRRRAEETQDAAPPFLFLRIDDKGIQERHLS</sequence>
<dbReference type="AlphaFoldDB" id="A0A831ZRI5"/>
<proteinExistence type="predicted"/>
<protein>
    <submittedName>
        <fullName evidence="2">Uncharacterized protein</fullName>
    </submittedName>
</protein>
<evidence type="ECO:0000313" key="2">
    <source>
        <dbReference type="EMBL" id="HFK96884.1"/>
    </source>
</evidence>
<name>A0A831ZRI5_9BACT</name>